<dbReference type="EMBL" id="WKJI01000002">
    <property type="protein sequence ID" value="MRX47666.1"/>
    <property type="molecule type" value="Genomic_DNA"/>
</dbReference>
<dbReference type="RefSeq" id="WP_154287768.1">
    <property type="nucleotide sequence ID" value="NZ_WKJI01000002.1"/>
</dbReference>
<keyword evidence="1" id="KW-0732">Signal</keyword>
<name>A0A7K0FP15_9SPHI</name>
<evidence type="ECO:0000313" key="3">
    <source>
        <dbReference type="Proteomes" id="UP000462931"/>
    </source>
</evidence>
<protein>
    <submittedName>
        <fullName evidence="2">Uncharacterized protein</fullName>
    </submittedName>
</protein>
<feature type="signal peptide" evidence="1">
    <location>
        <begin position="1"/>
        <end position="22"/>
    </location>
</feature>
<feature type="chain" id="PRO_5029839235" evidence="1">
    <location>
        <begin position="23"/>
        <end position="407"/>
    </location>
</feature>
<proteinExistence type="predicted"/>
<reference evidence="2 3" key="1">
    <citation type="submission" date="2019-11" db="EMBL/GenBank/DDBJ databases">
        <authorList>
            <person name="Cheng Q."/>
            <person name="Yang Z."/>
        </authorList>
    </citation>
    <scope>NUCLEOTIDE SEQUENCE [LARGE SCALE GENOMIC DNA]</scope>
    <source>
        <strain evidence="2 3">HX-22-1</strain>
    </source>
</reference>
<comment type="caution">
    <text evidence="2">The sequence shown here is derived from an EMBL/GenBank/DDBJ whole genome shotgun (WGS) entry which is preliminary data.</text>
</comment>
<dbReference type="Proteomes" id="UP000462931">
    <property type="component" value="Unassembled WGS sequence"/>
</dbReference>
<evidence type="ECO:0000256" key="1">
    <source>
        <dbReference type="SAM" id="SignalP"/>
    </source>
</evidence>
<sequence>MMGFTKKILALYCCFLTYSTIAQTKAKLNDADVLSIIEKNKPLRGIVIPANIKDMIGATHVGGKYFFTKEPFLVEGAKKLDSLGFGVCKLWFYKDPKGYQYNSNWNLPQQFSLTDLAEHPYYQQAFNLPFSTFILSTKGSVKNMINAKDEELKTEEQEYYELAKYFLKKYKDRSVSFVFQNWEGDWILRGGVSAKVKWDKDNLPANAEQRYKSMQKTFKARQDGVNRARSEVKNTKCKVYHAIEVNRVMEAMNGIPGLATHVLPYVETDMVSWSAYDATSPDKSGLKLYNGISFLKEQMKPTAYVKQPTVFLGEIGIPEMLTKKSPQEVKEAWDNYLAVCLAQNVKYMVQWELYCNENATDKKIMQPQFTRNEADLKGLWLIKPDGTMGHAMTYFNQILKNAGKKLK</sequence>
<keyword evidence="3" id="KW-1185">Reference proteome</keyword>
<evidence type="ECO:0000313" key="2">
    <source>
        <dbReference type="EMBL" id="MRX47666.1"/>
    </source>
</evidence>
<organism evidence="2 3">
    <name type="scientific">Pedobacter puniceum</name>
    <dbReference type="NCBI Taxonomy" id="2666136"/>
    <lineage>
        <taxon>Bacteria</taxon>
        <taxon>Pseudomonadati</taxon>
        <taxon>Bacteroidota</taxon>
        <taxon>Sphingobacteriia</taxon>
        <taxon>Sphingobacteriales</taxon>
        <taxon>Sphingobacteriaceae</taxon>
        <taxon>Pedobacter</taxon>
    </lineage>
</organism>
<dbReference type="AlphaFoldDB" id="A0A7K0FP15"/>
<accession>A0A7K0FP15</accession>
<gene>
    <name evidence="2" type="ORF">GJJ64_10720</name>
</gene>